<sequence length="282" mass="31553">MIYLDPKDIFYRSFVFTEKNQPEWEQEIPHWHSYIQHFFHSNGLQLTAEQERVNEWINSPERAAFSDMILALLPEVQAVISPDRIRTLLMAHWTPDLHMGTSVVNATIHALGLADCLALAISDRGPDAAIFALDGLNDCLAGKDEDGLLLIAEQKNLMYHSPLLDELKPENNACVCLVNTLRRGLQYRGYVRHLQDKLSGSLVREVIRKAELDGKNTVVIGPSSALEAINGEFQTHPTEASLLSAAPFVALSKYCQPEKNYLLVSAFQGEFSFSAFAGEQAR</sequence>
<keyword evidence="2" id="KW-1185">Reference proteome</keyword>
<name>A0A5B8IJ15_9GAMM</name>
<reference evidence="1 2" key="1">
    <citation type="journal article" date="2019" name="Environ. Microbiol.">
        <title>The phytopathogenic nature of Dickeya aquatica 174/2 and the dynamic early evolution of Dickeya pathogenicity.</title>
        <authorList>
            <person name="Duprey A."/>
            <person name="Taib N."/>
            <person name="Leonard S."/>
            <person name="Garin T."/>
            <person name="Flandrois J.P."/>
            <person name="Nasser W."/>
            <person name="Brochier-Armanet C."/>
            <person name="Reverchon S."/>
        </authorList>
    </citation>
    <scope>NUCLEOTIDE SEQUENCE [LARGE SCALE GENOMIC DNA]</scope>
    <source>
        <strain evidence="1 2">NCPPB 569</strain>
    </source>
</reference>
<proteinExistence type="predicted"/>
<dbReference type="KEGG" id="dic:Dpoa569_0003547"/>
<dbReference type="STRING" id="568768.GCA_000406125_00401"/>
<evidence type="ECO:0000313" key="1">
    <source>
        <dbReference type="EMBL" id="QDX31507.1"/>
    </source>
</evidence>
<gene>
    <name evidence="1" type="ORF">Dpoa569_0003547</name>
</gene>
<dbReference type="OrthoDB" id="7004682at2"/>
<accession>A0A5B8IJ15</accession>
<protein>
    <submittedName>
        <fullName evidence="1">Uncharacterized protein</fullName>
    </submittedName>
</protein>
<dbReference type="AlphaFoldDB" id="A0A5B8IJ15"/>
<organism evidence="1 2">
    <name type="scientific">Dickeya poaceiphila</name>
    <dbReference type="NCBI Taxonomy" id="568768"/>
    <lineage>
        <taxon>Bacteria</taxon>
        <taxon>Pseudomonadati</taxon>
        <taxon>Pseudomonadota</taxon>
        <taxon>Gammaproteobacteria</taxon>
        <taxon>Enterobacterales</taxon>
        <taxon>Pectobacteriaceae</taxon>
        <taxon>Dickeya</taxon>
    </lineage>
</organism>
<dbReference type="EMBL" id="CP042220">
    <property type="protein sequence ID" value="QDX31507.1"/>
    <property type="molecule type" value="Genomic_DNA"/>
</dbReference>
<evidence type="ECO:0000313" key="2">
    <source>
        <dbReference type="Proteomes" id="UP000320591"/>
    </source>
</evidence>
<dbReference type="Proteomes" id="UP000320591">
    <property type="component" value="Chromosome"/>
</dbReference>
<dbReference type="RefSeq" id="WP_050569373.1">
    <property type="nucleotide sequence ID" value="NZ_CM001975.1"/>
</dbReference>